<dbReference type="InterPro" id="IPR036188">
    <property type="entry name" value="FAD/NAD-bd_sf"/>
</dbReference>
<comment type="cofactor">
    <cofactor evidence="1">
        <name>FAD</name>
        <dbReference type="ChEBI" id="CHEBI:57692"/>
    </cofactor>
</comment>
<dbReference type="PANTHER" id="PTHR13789:SF318">
    <property type="entry name" value="GERANYLGERANYL DIPHOSPHATE REDUCTASE"/>
    <property type="match status" value="1"/>
</dbReference>
<dbReference type="GeneID" id="97371989"/>
<dbReference type="AlphaFoldDB" id="A0AAW6RGU9"/>
<accession>A0AAW6RGU9</accession>
<evidence type="ECO:0000259" key="6">
    <source>
        <dbReference type="Pfam" id="PF01494"/>
    </source>
</evidence>
<evidence type="ECO:0000256" key="1">
    <source>
        <dbReference type="ARBA" id="ARBA00001974"/>
    </source>
</evidence>
<evidence type="ECO:0000256" key="2">
    <source>
        <dbReference type="ARBA" id="ARBA00022630"/>
    </source>
</evidence>
<comment type="caution">
    <text evidence="7">The sequence shown here is derived from an EMBL/GenBank/DDBJ whole genome shotgun (WGS) entry which is preliminary data.</text>
</comment>
<sequence>MKIATQANGSVHDHPLDVLIVGGGIGGLATALAVARAGRRVHLVEQAAEFSEIGAGLQLGPNAMRAFDQLGVYESIAAKAVFPERALIRDAVTGELLTTLQLGARCVKHFGYPYVVAHRSDILAALLEACRAEPRITLENNRTVVSADDTGDEARVQFTDGAIYRAATLIGADGIKSRVRRIFDTTEPTFSGQIAYRGAIDIADVPGDVSGDEVLLWIGPRVHLIQYPVRSGTMYNQVAVYDRPAGQTEPIGHLDEFDAAFAITCPEVQRAAQQIDKTRYWPVCDRTPLHTWSGQHAVLIGDAAHAMLQYLGQGACQALEDALALGDALGEHHDEPQVAFKKYEIARVERATRCQEVARPWGALWHTNDPTLLALRNRVFRLRAADDYSDVEWLYADPTATSDTAPTSTLKDPL</sequence>
<dbReference type="PRINTS" id="PR00420">
    <property type="entry name" value="RNGMNOXGNASE"/>
</dbReference>
<keyword evidence="5 7" id="KW-0503">Monooxygenase</keyword>
<evidence type="ECO:0000313" key="7">
    <source>
        <dbReference type="EMBL" id="MDG6783237.1"/>
    </source>
</evidence>
<dbReference type="InterPro" id="IPR050493">
    <property type="entry name" value="FAD-dep_Monooxygenase_BioMet"/>
</dbReference>
<keyword evidence="2" id="KW-0285">Flavoprotein</keyword>
<dbReference type="Pfam" id="PF01494">
    <property type="entry name" value="FAD_binding_3"/>
    <property type="match status" value="1"/>
</dbReference>
<evidence type="ECO:0000256" key="4">
    <source>
        <dbReference type="ARBA" id="ARBA00023002"/>
    </source>
</evidence>
<dbReference type="GO" id="GO:0071949">
    <property type="term" value="F:FAD binding"/>
    <property type="evidence" value="ECO:0007669"/>
    <property type="project" value="InterPro"/>
</dbReference>
<dbReference type="SUPFAM" id="SSF54373">
    <property type="entry name" value="FAD-linked reductases, C-terminal domain"/>
    <property type="match status" value="1"/>
</dbReference>
<proteinExistence type="predicted"/>
<keyword evidence="4" id="KW-0560">Oxidoreductase</keyword>
<dbReference type="SUPFAM" id="SSF51905">
    <property type="entry name" value="FAD/NAD(P)-binding domain"/>
    <property type="match status" value="1"/>
</dbReference>
<dbReference type="EMBL" id="JARUXG010000018">
    <property type="protein sequence ID" value="MDG6783237.1"/>
    <property type="molecule type" value="Genomic_DNA"/>
</dbReference>
<feature type="domain" description="FAD-binding" evidence="6">
    <location>
        <begin position="17"/>
        <end position="353"/>
    </location>
</feature>
<dbReference type="PANTHER" id="PTHR13789">
    <property type="entry name" value="MONOOXYGENASE"/>
    <property type="match status" value="1"/>
</dbReference>
<gene>
    <name evidence="7" type="ORF">QBL07_20675</name>
</gene>
<organism evidence="7">
    <name type="scientific">Gordonia rubripertincta</name>
    <name type="common">Rhodococcus corallinus</name>
    <dbReference type="NCBI Taxonomy" id="36822"/>
    <lineage>
        <taxon>Bacteria</taxon>
        <taxon>Bacillati</taxon>
        <taxon>Actinomycetota</taxon>
        <taxon>Actinomycetes</taxon>
        <taxon>Mycobacteriales</taxon>
        <taxon>Gordoniaceae</taxon>
        <taxon>Gordonia</taxon>
    </lineage>
</organism>
<protein>
    <submittedName>
        <fullName evidence="7">FAD-dependent monooxygenase</fullName>
    </submittedName>
</protein>
<dbReference type="RefSeq" id="WP_005200070.1">
    <property type="nucleotide sequence ID" value="NZ_CP136136.1"/>
</dbReference>
<dbReference type="InterPro" id="IPR002938">
    <property type="entry name" value="FAD-bd"/>
</dbReference>
<reference evidence="7" key="1">
    <citation type="submission" date="2023-04" db="EMBL/GenBank/DDBJ databases">
        <title>Characterization and analysis of the complete genome of Gordonia rubripertincta 112, the degrader of aromatic and aliphatic compounds.</title>
        <authorList>
            <person name="Frantsuzova E."/>
            <person name="Bogun A."/>
            <person name="Delegan Y."/>
        </authorList>
    </citation>
    <scope>NUCLEOTIDE SEQUENCE</scope>
    <source>
        <strain evidence="7">112</strain>
    </source>
</reference>
<dbReference type="Gene3D" id="3.50.50.60">
    <property type="entry name" value="FAD/NAD(P)-binding domain"/>
    <property type="match status" value="1"/>
</dbReference>
<dbReference type="GO" id="GO:0004497">
    <property type="term" value="F:monooxygenase activity"/>
    <property type="evidence" value="ECO:0007669"/>
    <property type="project" value="UniProtKB-KW"/>
</dbReference>
<keyword evidence="3" id="KW-0274">FAD</keyword>
<evidence type="ECO:0000256" key="5">
    <source>
        <dbReference type="ARBA" id="ARBA00023033"/>
    </source>
</evidence>
<evidence type="ECO:0000256" key="3">
    <source>
        <dbReference type="ARBA" id="ARBA00022827"/>
    </source>
</evidence>
<name>A0AAW6RGU9_GORRU</name>